<keyword evidence="3" id="KW-1185">Reference proteome</keyword>
<dbReference type="OrthoDB" id="3913483at2759"/>
<evidence type="ECO:0000256" key="1">
    <source>
        <dbReference type="SAM" id="MobiDB-lite"/>
    </source>
</evidence>
<protein>
    <submittedName>
        <fullName evidence="2">Uncharacterized protein</fullName>
    </submittedName>
</protein>
<evidence type="ECO:0000313" key="3">
    <source>
        <dbReference type="Proteomes" id="UP000277580"/>
    </source>
</evidence>
<dbReference type="EMBL" id="ML119130">
    <property type="protein sequence ID" value="RPB12132.1"/>
    <property type="molecule type" value="Genomic_DNA"/>
</dbReference>
<feature type="compositionally biased region" description="Basic and acidic residues" evidence="1">
    <location>
        <begin position="8"/>
        <end position="23"/>
    </location>
</feature>
<feature type="region of interest" description="Disordered" evidence="1">
    <location>
        <begin position="1"/>
        <end position="123"/>
    </location>
</feature>
<gene>
    <name evidence="2" type="ORF">P167DRAFT_574512</name>
</gene>
<dbReference type="AlphaFoldDB" id="A0A3N4KS64"/>
<reference evidence="2 3" key="1">
    <citation type="journal article" date="2018" name="Nat. Ecol. Evol.">
        <title>Pezizomycetes genomes reveal the molecular basis of ectomycorrhizal truffle lifestyle.</title>
        <authorList>
            <person name="Murat C."/>
            <person name="Payen T."/>
            <person name="Noel B."/>
            <person name="Kuo A."/>
            <person name="Morin E."/>
            <person name="Chen J."/>
            <person name="Kohler A."/>
            <person name="Krizsan K."/>
            <person name="Balestrini R."/>
            <person name="Da Silva C."/>
            <person name="Montanini B."/>
            <person name="Hainaut M."/>
            <person name="Levati E."/>
            <person name="Barry K.W."/>
            <person name="Belfiori B."/>
            <person name="Cichocki N."/>
            <person name="Clum A."/>
            <person name="Dockter R.B."/>
            <person name="Fauchery L."/>
            <person name="Guy J."/>
            <person name="Iotti M."/>
            <person name="Le Tacon F."/>
            <person name="Lindquist E.A."/>
            <person name="Lipzen A."/>
            <person name="Malagnac F."/>
            <person name="Mello A."/>
            <person name="Molinier V."/>
            <person name="Miyauchi S."/>
            <person name="Poulain J."/>
            <person name="Riccioni C."/>
            <person name="Rubini A."/>
            <person name="Sitrit Y."/>
            <person name="Splivallo R."/>
            <person name="Traeger S."/>
            <person name="Wang M."/>
            <person name="Zifcakova L."/>
            <person name="Wipf D."/>
            <person name="Zambonelli A."/>
            <person name="Paolocci F."/>
            <person name="Nowrousian M."/>
            <person name="Ottonello S."/>
            <person name="Baldrian P."/>
            <person name="Spatafora J.W."/>
            <person name="Henrissat B."/>
            <person name="Nagy L.G."/>
            <person name="Aury J.M."/>
            <person name="Wincker P."/>
            <person name="Grigoriev I.V."/>
            <person name="Bonfante P."/>
            <person name="Martin F.M."/>
        </authorList>
    </citation>
    <scope>NUCLEOTIDE SEQUENCE [LARGE SCALE GENOMIC DNA]</scope>
    <source>
        <strain evidence="2 3">CCBAS932</strain>
    </source>
</reference>
<dbReference type="InParanoid" id="A0A3N4KS64"/>
<organism evidence="2 3">
    <name type="scientific">Morchella conica CCBAS932</name>
    <dbReference type="NCBI Taxonomy" id="1392247"/>
    <lineage>
        <taxon>Eukaryota</taxon>
        <taxon>Fungi</taxon>
        <taxon>Dikarya</taxon>
        <taxon>Ascomycota</taxon>
        <taxon>Pezizomycotina</taxon>
        <taxon>Pezizomycetes</taxon>
        <taxon>Pezizales</taxon>
        <taxon>Morchellaceae</taxon>
        <taxon>Morchella</taxon>
    </lineage>
</organism>
<name>A0A3N4KS64_9PEZI</name>
<sequence length="123" mass="13522">MTDQTFHLTREDIRKLESRESRRYHGQVPADADSSILKSIVDQNKNRSKDPQANLELPEDPPVPGDMKSADARYSGGGIGSGRYSGDLATENDALREPAAQQSGVRVDGEKLHKGTILEPKYS</sequence>
<dbReference type="Proteomes" id="UP000277580">
    <property type="component" value="Unassembled WGS sequence"/>
</dbReference>
<accession>A0A3N4KS64</accession>
<evidence type="ECO:0000313" key="2">
    <source>
        <dbReference type="EMBL" id="RPB12132.1"/>
    </source>
</evidence>
<proteinExistence type="predicted"/>